<protein>
    <recommendedName>
        <fullName evidence="3">Galactose mutarotase</fullName>
    </recommendedName>
    <alternativeName>
        <fullName evidence="4">Aldose 1-epimerase</fullName>
    </alternativeName>
</protein>
<dbReference type="GO" id="GO:0006006">
    <property type="term" value="P:glucose metabolic process"/>
    <property type="evidence" value="ECO:0007669"/>
    <property type="project" value="TreeGrafter"/>
</dbReference>
<dbReference type="Proteomes" id="UP001174909">
    <property type="component" value="Unassembled WGS sequence"/>
</dbReference>
<dbReference type="GO" id="GO:0033499">
    <property type="term" value="P:galactose catabolic process via UDP-galactose, Leloir pathway"/>
    <property type="evidence" value="ECO:0007669"/>
    <property type="project" value="TreeGrafter"/>
</dbReference>
<evidence type="ECO:0000256" key="5">
    <source>
        <dbReference type="ARBA" id="ARBA00045743"/>
    </source>
</evidence>
<dbReference type="GO" id="GO:0004034">
    <property type="term" value="F:aldose 1-epimerase activity"/>
    <property type="evidence" value="ECO:0007669"/>
    <property type="project" value="UniProtKB-EC"/>
</dbReference>
<dbReference type="InterPro" id="IPR011013">
    <property type="entry name" value="Gal_mutarotase_sf_dom"/>
</dbReference>
<comment type="pathway">
    <text evidence="2">Carbohydrate metabolism; galactose metabolism.</text>
</comment>
<accession>A0AA35RI61</accession>
<dbReference type="InterPro" id="IPR008183">
    <property type="entry name" value="Aldose_1/G6P_1-epimerase"/>
</dbReference>
<dbReference type="GO" id="GO:0030246">
    <property type="term" value="F:carbohydrate binding"/>
    <property type="evidence" value="ECO:0007669"/>
    <property type="project" value="InterPro"/>
</dbReference>
<evidence type="ECO:0000256" key="2">
    <source>
        <dbReference type="ARBA" id="ARBA00004947"/>
    </source>
</evidence>
<dbReference type="PANTHER" id="PTHR10091:SF0">
    <property type="entry name" value="GALACTOSE MUTAROTASE"/>
    <property type="match status" value="1"/>
</dbReference>
<sequence length="235" mass="25992">MESELELVCLENGRGVRLECIRVGASITSLQLPNNTDVVLGFRDYKDYRTNSPYIGCIVVWKLKSQTSNEAVFEHASPAGTEGYPGTLSCTVTYRVTEESEVHLNYAATADAPTIVSLTSHTYFNLAGKARQLAIFWITSFVFLLTGQLIWMDPASGNGVEVYSDQPGMQLYTGNFLDGSHTGRAGEPMARHCGVCLETQAWPNAINIEGARDQVILRPGERYTAKTVWKLSWKD</sequence>
<dbReference type="SUPFAM" id="SSF74650">
    <property type="entry name" value="Galactose mutarotase-like"/>
    <property type="match status" value="1"/>
</dbReference>
<evidence type="ECO:0000313" key="7">
    <source>
        <dbReference type="EMBL" id="CAI8011909.1"/>
    </source>
</evidence>
<evidence type="ECO:0000256" key="1">
    <source>
        <dbReference type="ARBA" id="ARBA00001712"/>
    </source>
</evidence>
<keyword evidence="6" id="KW-1133">Transmembrane helix</keyword>
<dbReference type="InterPro" id="IPR014718">
    <property type="entry name" value="GH-type_carb-bd"/>
</dbReference>
<proteinExistence type="predicted"/>
<evidence type="ECO:0000256" key="4">
    <source>
        <dbReference type="ARBA" id="ARBA00032729"/>
    </source>
</evidence>
<dbReference type="EMBL" id="CASHTH010001134">
    <property type="protein sequence ID" value="CAI8011909.1"/>
    <property type="molecule type" value="Genomic_DNA"/>
</dbReference>
<gene>
    <name evidence="7" type="ORF">GBAR_LOCUS7648</name>
</gene>
<comment type="caution">
    <text evidence="7">The sequence shown here is derived from an EMBL/GenBank/DDBJ whole genome shotgun (WGS) entry which is preliminary data.</text>
</comment>
<dbReference type="GO" id="GO:0005737">
    <property type="term" value="C:cytoplasm"/>
    <property type="evidence" value="ECO:0007669"/>
    <property type="project" value="TreeGrafter"/>
</dbReference>
<comment type="catalytic activity">
    <reaction evidence="1">
        <text>alpha-D-galactose = beta-D-galactose</text>
        <dbReference type="Rhea" id="RHEA:28675"/>
        <dbReference type="ChEBI" id="CHEBI:27667"/>
        <dbReference type="ChEBI" id="CHEBI:28061"/>
        <dbReference type="EC" id="5.1.3.3"/>
    </reaction>
    <physiologicalReaction direction="right-to-left" evidence="1">
        <dbReference type="Rhea" id="RHEA:28677"/>
    </physiologicalReaction>
</comment>
<dbReference type="Pfam" id="PF01263">
    <property type="entry name" value="Aldose_epim"/>
    <property type="match status" value="3"/>
</dbReference>
<organism evidence="7 8">
    <name type="scientific">Geodia barretti</name>
    <name type="common">Barrett's horny sponge</name>
    <dbReference type="NCBI Taxonomy" id="519541"/>
    <lineage>
        <taxon>Eukaryota</taxon>
        <taxon>Metazoa</taxon>
        <taxon>Porifera</taxon>
        <taxon>Demospongiae</taxon>
        <taxon>Heteroscleromorpha</taxon>
        <taxon>Tetractinellida</taxon>
        <taxon>Astrophorina</taxon>
        <taxon>Geodiidae</taxon>
        <taxon>Geodia</taxon>
    </lineage>
</organism>
<name>A0AA35RI61_GEOBA</name>
<dbReference type="Gene3D" id="2.70.98.10">
    <property type="match status" value="3"/>
</dbReference>
<dbReference type="AlphaFoldDB" id="A0AA35RI61"/>
<feature type="transmembrane region" description="Helical" evidence="6">
    <location>
        <begin position="133"/>
        <end position="151"/>
    </location>
</feature>
<evidence type="ECO:0000313" key="8">
    <source>
        <dbReference type="Proteomes" id="UP001174909"/>
    </source>
</evidence>
<evidence type="ECO:0000256" key="6">
    <source>
        <dbReference type="SAM" id="Phobius"/>
    </source>
</evidence>
<keyword evidence="6" id="KW-0472">Membrane</keyword>
<keyword evidence="8" id="KW-1185">Reference proteome</keyword>
<comment type="function">
    <text evidence="5">Mutarotase that catalyzes the interconversion of beta-D-galactose and alpha-D-galactose during galactose metabolism. Beta-D-galactose is metabolized in the liver into glucose 1-phosphate, the primary metabolic fuel, by the action of four enzymes that constitute the Leloir pathway: GALM, GALK1 (galactokinase), GALT (galactose-1-phosphate uridylyltransferase) and GALE (UDP-galactose-4'-epimerase). Involved in the maintenance of the equilibrium between the beta- and alpha-anomers of galactose, therefore ensuring a sufficient supply of the alpha-anomer for GALK1. Also active on D-glucose although shows a preference for galactose over glucose.</text>
</comment>
<keyword evidence="6" id="KW-0812">Transmembrane</keyword>
<evidence type="ECO:0000256" key="3">
    <source>
        <dbReference type="ARBA" id="ARBA00021023"/>
    </source>
</evidence>
<dbReference type="PANTHER" id="PTHR10091">
    <property type="entry name" value="ALDOSE-1-EPIMERASE"/>
    <property type="match status" value="1"/>
</dbReference>
<reference evidence="7" key="1">
    <citation type="submission" date="2023-03" db="EMBL/GenBank/DDBJ databases">
        <authorList>
            <person name="Steffen K."/>
            <person name="Cardenas P."/>
        </authorList>
    </citation>
    <scope>NUCLEOTIDE SEQUENCE</scope>
</reference>